<evidence type="ECO:0000256" key="2">
    <source>
        <dbReference type="ARBA" id="ARBA00022884"/>
    </source>
</evidence>
<dbReference type="GO" id="GO:0003735">
    <property type="term" value="F:structural constituent of ribosome"/>
    <property type="evidence" value="ECO:0007669"/>
    <property type="project" value="InterPro"/>
</dbReference>
<keyword evidence="1" id="KW-0699">rRNA-binding</keyword>
<dbReference type="Pfam" id="PF14693">
    <property type="entry name" value="Ribosomal_TL5_C"/>
    <property type="match status" value="1"/>
</dbReference>
<keyword evidence="3" id="KW-0689">Ribosomal protein</keyword>
<accession>A0A1V4ICY9</accession>
<name>A0A1V4ICY9_9CLOT</name>
<dbReference type="STRING" id="1450648.CLORY_40750"/>
<proteinExistence type="predicted"/>
<dbReference type="CDD" id="cd00495">
    <property type="entry name" value="Ribosomal_L25_TL5_CTC"/>
    <property type="match status" value="1"/>
</dbReference>
<dbReference type="InterPro" id="IPR020930">
    <property type="entry name" value="Ribosomal_uL5_bac-type"/>
</dbReference>
<evidence type="ECO:0000313" key="8">
    <source>
        <dbReference type="Proteomes" id="UP000190080"/>
    </source>
</evidence>
<dbReference type="EMBL" id="MZGV01000082">
    <property type="protein sequence ID" value="OPJ57505.1"/>
    <property type="molecule type" value="Genomic_DNA"/>
</dbReference>
<dbReference type="Gene3D" id="2.40.240.10">
    <property type="entry name" value="Ribosomal Protein L25, Chain P"/>
    <property type="match status" value="1"/>
</dbReference>
<dbReference type="SUPFAM" id="SSF50715">
    <property type="entry name" value="Ribosomal protein L25-like"/>
    <property type="match status" value="1"/>
</dbReference>
<dbReference type="Proteomes" id="UP000190080">
    <property type="component" value="Unassembled WGS sequence"/>
</dbReference>
<dbReference type="InterPro" id="IPR001021">
    <property type="entry name" value="Ribosomal_bL25_long"/>
</dbReference>
<dbReference type="PANTHER" id="PTHR33284:SF1">
    <property type="entry name" value="RIBOSOMAL PROTEIN L25_GLN-TRNA SYNTHETASE, ANTI-CODON-BINDING DOMAIN-CONTAINING PROTEIN"/>
    <property type="match status" value="1"/>
</dbReference>
<feature type="domain" description="Large ribosomal subunit protein bL25 L25" evidence="5">
    <location>
        <begin position="11"/>
        <end position="91"/>
    </location>
</feature>
<dbReference type="GO" id="GO:0006412">
    <property type="term" value="P:translation"/>
    <property type="evidence" value="ECO:0007669"/>
    <property type="project" value="InterPro"/>
</dbReference>
<gene>
    <name evidence="7" type="primary">ctc</name>
    <name evidence="7" type="ORF">CLORY_40750</name>
</gene>
<dbReference type="InterPro" id="IPR020057">
    <property type="entry name" value="Ribosomal_bL25_b-dom"/>
</dbReference>
<dbReference type="Gene3D" id="2.170.120.20">
    <property type="entry name" value="Ribosomal protein L25, beta domain"/>
    <property type="match status" value="1"/>
</dbReference>
<evidence type="ECO:0000256" key="1">
    <source>
        <dbReference type="ARBA" id="ARBA00022730"/>
    </source>
</evidence>
<comment type="caution">
    <text evidence="7">The sequence shown here is derived from an EMBL/GenBank/DDBJ whole genome shotgun (WGS) entry which is preliminary data.</text>
</comment>
<dbReference type="InterPro" id="IPR029751">
    <property type="entry name" value="Ribosomal_L25_dom"/>
</dbReference>
<keyword evidence="4" id="KW-0687">Ribonucleoprotein</keyword>
<evidence type="ECO:0000259" key="6">
    <source>
        <dbReference type="Pfam" id="PF14693"/>
    </source>
</evidence>
<dbReference type="InterPro" id="IPR011035">
    <property type="entry name" value="Ribosomal_bL25/Gln-tRNA_synth"/>
</dbReference>
<dbReference type="InterPro" id="IPR037121">
    <property type="entry name" value="Ribosomal_bL25_C"/>
</dbReference>
<evidence type="ECO:0000256" key="4">
    <source>
        <dbReference type="ARBA" id="ARBA00023274"/>
    </source>
</evidence>
<reference evidence="7 8" key="1">
    <citation type="submission" date="2017-03" db="EMBL/GenBank/DDBJ databases">
        <title>Genome sequence of Clostridium oryzae DSM 28571.</title>
        <authorList>
            <person name="Poehlein A."/>
            <person name="Daniel R."/>
        </authorList>
    </citation>
    <scope>NUCLEOTIDE SEQUENCE [LARGE SCALE GENOMIC DNA]</scope>
    <source>
        <strain evidence="7 8">DSM 28571</strain>
    </source>
</reference>
<evidence type="ECO:0000256" key="3">
    <source>
        <dbReference type="ARBA" id="ARBA00022980"/>
    </source>
</evidence>
<evidence type="ECO:0000259" key="5">
    <source>
        <dbReference type="Pfam" id="PF01386"/>
    </source>
</evidence>
<keyword evidence="2" id="KW-0694">RNA-binding</keyword>
<keyword evidence="8" id="KW-1185">Reference proteome</keyword>
<feature type="domain" description="Large ribosomal subunit protein bL25 beta" evidence="6">
    <location>
        <begin position="100"/>
        <end position="178"/>
    </location>
</feature>
<dbReference type="Pfam" id="PF01386">
    <property type="entry name" value="Ribosomal_L25p"/>
    <property type="match status" value="1"/>
</dbReference>
<dbReference type="AlphaFoldDB" id="A0A1V4ICY9"/>
<dbReference type="NCBIfam" id="TIGR00731">
    <property type="entry name" value="bL25_bact_ctc"/>
    <property type="match status" value="1"/>
</dbReference>
<sequence>MSNTQEISFTHRSDDINVNQIRRQGDVPGILYGSHKKNVMVKISRRRLMEEVSSEGWHSLKNIDIDGEKYTAIIKEIQTDSLTHKIIHIDLETVKPTEMVTTELPVRFLQNKNVSKSGAILQKEKDTVKVRCSAQNVPEFLKVTINPQITTVYRIANIEASEEITFVDDPKTVLASLQSGSYAAQEDEPDDEKNM</sequence>
<dbReference type="GO" id="GO:0022625">
    <property type="term" value="C:cytosolic large ribosomal subunit"/>
    <property type="evidence" value="ECO:0007669"/>
    <property type="project" value="TreeGrafter"/>
</dbReference>
<dbReference type="InterPro" id="IPR020056">
    <property type="entry name" value="Rbsml_bL25/Gln-tRNA_synth_N"/>
</dbReference>
<evidence type="ECO:0000313" key="7">
    <source>
        <dbReference type="EMBL" id="OPJ57505.1"/>
    </source>
</evidence>
<dbReference type="RefSeq" id="WP_079427980.1">
    <property type="nucleotide sequence ID" value="NZ_MZGV01000082.1"/>
</dbReference>
<protein>
    <submittedName>
        <fullName evidence="7">General stress protein CTC</fullName>
    </submittedName>
</protein>
<organism evidence="7 8">
    <name type="scientific">Clostridium oryzae</name>
    <dbReference type="NCBI Taxonomy" id="1450648"/>
    <lineage>
        <taxon>Bacteria</taxon>
        <taxon>Bacillati</taxon>
        <taxon>Bacillota</taxon>
        <taxon>Clostridia</taxon>
        <taxon>Eubacteriales</taxon>
        <taxon>Clostridiaceae</taxon>
        <taxon>Clostridium</taxon>
    </lineage>
</organism>
<dbReference type="GO" id="GO:0008097">
    <property type="term" value="F:5S rRNA binding"/>
    <property type="evidence" value="ECO:0007669"/>
    <property type="project" value="InterPro"/>
</dbReference>
<dbReference type="OrthoDB" id="9790002at2"/>
<dbReference type="PANTHER" id="PTHR33284">
    <property type="entry name" value="RIBOSOMAL PROTEIN L25/GLN-TRNA SYNTHETASE, ANTI-CODON-BINDING DOMAIN-CONTAINING PROTEIN"/>
    <property type="match status" value="1"/>
</dbReference>